<sequence>MTKPLRPGVQLLLCLIAYFSSGAASLCAEVTWNRMLIVVVGNSLAATSMIVVVFMGGLGLGGYAGGKLLARRRCSLLPYAILEVLIAAYILLSPILFDLLAGAFSSLAEQWEQPALLSLLRFAVTVVALLIPATLMGATFPAIMTGVRSRYPENSHALLYGVNTVGAAVGCFVGGYHLLFELGVQATLWLAAGLGGVSVLCVAVAAVLSPSRACFQLAPEPEVADEGTSASGEGGLFRFLAVSSFLVGFVALAYEVLVTRMVILFLNNLASTFALALTGFLLGTGAGALLANGAHAANNRIGGNGVRLFGAIALLSGILLAATPYAIMAASYPLQALGIIVIPMVFLGSLLPFAIRTLHARDREAAIRGTSFLYAANTVGGMLGAGLINYQLLPRIGLQGSVGLLFGICAAIAVACFVPSLTRGFRWATLLLVPALMPLITLNALPNIMNRYALKIAEWTGAPEVTIRLIHEGRAANVTVLDQNDPKQGEFRDMYLNGIEEASTRFYHAQLFKLLGMLPVVVHGAERPQNALVIAFGSGITAGSVLASDMISSLDVVDLNPDVEGINNLFKEFNGDVFHEPRFRFHNDDGRNYLVTSGKKYDLIISDSTHPCSYDSWILYTREFYRDVKRRLPPGGVFAQWVSVSEIMRGELFPIYLNTFRSVFPHATFWYVYGSNQALMLATPEPFRLDAGKLQKRLDRLAPWFRAGEYQLDSVAKVAGFFWLDEEMMGRMIGAETRVNTDMRHYFEKSSMQAQIPPQRQLPFFQADVTRYLTGGDERLRSDIRKEQKTGLLLTRYGFYNDIRDLGQAYCLSPENNNVKYWMRFAYSGNIPAGLCP</sequence>
<dbReference type="HOGENOM" id="CLU_010122_1_0_7"/>
<dbReference type="CDD" id="cd06174">
    <property type="entry name" value="MFS"/>
    <property type="match status" value="1"/>
</dbReference>
<comment type="similarity">
    <text evidence="1">Belongs to the spermidine/spermine synthase family.</text>
</comment>
<dbReference type="InterPro" id="IPR029063">
    <property type="entry name" value="SAM-dependent_MTases_sf"/>
</dbReference>
<evidence type="ECO:0000256" key="4">
    <source>
        <dbReference type="PROSITE-ProRule" id="PRU00354"/>
    </source>
</evidence>
<dbReference type="PANTHER" id="PTHR43317">
    <property type="entry name" value="THERMOSPERMINE SYNTHASE ACAULIS5"/>
    <property type="match status" value="1"/>
</dbReference>
<dbReference type="InterPro" id="IPR036259">
    <property type="entry name" value="MFS_trans_sf"/>
</dbReference>
<evidence type="ECO:0000256" key="5">
    <source>
        <dbReference type="SAM" id="Phobius"/>
    </source>
</evidence>
<feature type="transmembrane region" description="Helical" evidence="5">
    <location>
        <begin position="43"/>
        <end position="64"/>
    </location>
</feature>
<feature type="domain" description="PABS" evidence="6">
    <location>
        <begin position="570"/>
        <end position="692"/>
    </location>
</feature>
<evidence type="ECO:0000313" key="7">
    <source>
        <dbReference type="EMBL" id="ABB30826.1"/>
    </source>
</evidence>
<accession>Q39Y48</accession>
<keyword evidence="8" id="KW-1185">Reference proteome</keyword>
<dbReference type="Proteomes" id="UP000007073">
    <property type="component" value="Chromosome"/>
</dbReference>
<feature type="transmembrane region" description="Helical" evidence="5">
    <location>
        <begin position="367"/>
        <end position="390"/>
    </location>
</feature>
<feature type="transmembrane region" description="Helical" evidence="5">
    <location>
        <begin position="117"/>
        <end position="145"/>
    </location>
</feature>
<dbReference type="KEGG" id="gme:Gmet_0583"/>
<dbReference type="Gene3D" id="3.40.50.150">
    <property type="entry name" value="Vaccinia Virus protein VP39"/>
    <property type="match status" value="1"/>
</dbReference>
<feature type="active site" description="Proton acceptor" evidence="4">
    <location>
        <position position="607"/>
    </location>
</feature>
<keyword evidence="2 4" id="KW-0808">Transferase</keyword>
<keyword evidence="5" id="KW-1133">Transmembrane helix</keyword>
<protein>
    <submittedName>
        <fullName evidence="7">Spermine/spermidine synthase-related protein</fullName>
    </submittedName>
</protein>
<dbReference type="EMBL" id="CP000148">
    <property type="protein sequence ID" value="ABB30826.1"/>
    <property type="molecule type" value="Genomic_DNA"/>
</dbReference>
<feature type="transmembrane region" description="Helical" evidence="5">
    <location>
        <begin position="157"/>
        <end position="180"/>
    </location>
</feature>
<keyword evidence="3 4" id="KW-0620">Polyamine biosynthesis</keyword>
<gene>
    <name evidence="7" type="ordered locus">Gmet_0583</name>
</gene>
<feature type="transmembrane region" description="Helical" evidence="5">
    <location>
        <begin position="272"/>
        <end position="294"/>
    </location>
</feature>
<feature type="transmembrane region" description="Helical" evidence="5">
    <location>
        <begin position="76"/>
        <end position="97"/>
    </location>
</feature>
<reference evidence="7 8" key="2">
    <citation type="journal article" date="2009" name="BMC Microbiol.">
        <title>The genome sequence of Geobacter metallireducens: features of metabolism, physiology and regulation common and dissimilar to Geobacter sulfurreducens.</title>
        <authorList>
            <person name="Aklujkar M."/>
            <person name="Krushkal J."/>
            <person name="DiBartolo G."/>
            <person name="Lapidus A."/>
            <person name="Land M.L."/>
            <person name="Lovley D.R."/>
        </authorList>
    </citation>
    <scope>NUCLEOTIDE SEQUENCE [LARGE SCALE GENOMIC DNA]</scope>
    <source>
        <strain evidence="8">ATCC 53774 / DSM 7210 / GS-15</strain>
    </source>
</reference>
<dbReference type="SUPFAM" id="SSF53335">
    <property type="entry name" value="S-adenosyl-L-methionine-dependent methyltransferases"/>
    <property type="match status" value="1"/>
</dbReference>
<dbReference type="STRING" id="269799.Gmet_0583"/>
<organism evidence="7 8">
    <name type="scientific">Geobacter metallireducens (strain ATCC 53774 / DSM 7210 / GS-15)</name>
    <dbReference type="NCBI Taxonomy" id="269799"/>
    <lineage>
        <taxon>Bacteria</taxon>
        <taxon>Pseudomonadati</taxon>
        <taxon>Thermodesulfobacteriota</taxon>
        <taxon>Desulfuromonadia</taxon>
        <taxon>Geobacterales</taxon>
        <taxon>Geobacteraceae</taxon>
        <taxon>Geobacter</taxon>
    </lineage>
</organism>
<feature type="transmembrane region" description="Helical" evidence="5">
    <location>
        <begin position="239"/>
        <end position="266"/>
    </location>
</feature>
<dbReference type="GO" id="GO:0016740">
    <property type="term" value="F:transferase activity"/>
    <property type="evidence" value="ECO:0007669"/>
    <property type="project" value="UniProtKB-UniRule"/>
</dbReference>
<dbReference type="NCBIfam" id="NF037959">
    <property type="entry name" value="MFS_SpdSyn"/>
    <property type="match status" value="1"/>
</dbReference>
<dbReference type="SUPFAM" id="SSF103473">
    <property type="entry name" value="MFS general substrate transporter"/>
    <property type="match status" value="1"/>
</dbReference>
<evidence type="ECO:0000256" key="1">
    <source>
        <dbReference type="ARBA" id="ARBA00007867"/>
    </source>
</evidence>
<dbReference type="PANTHER" id="PTHR43317:SF1">
    <property type="entry name" value="THERMOSPERMINE SYNTHASE ACAULIS5"/>
    <property type="match status" value="1"/>
</dbReference>
<feature type="transmembrane region" description="Helical" evidence="5">
    <location>
        <begin position="186"/>
        <end position="208"/>
    </location>
</feature>
<feature type="transmembrane region" description="Helical" evidence="5">
    <location>
        <begin position="425"/>
        <end position="445"/>
    </location>
</feature>
<dbReference type="RefSeq" id="WP_011365690.1">
    <property type="nucleotide sequence ID" value="NC_007517.1"/>
</dbReference>
<dbReference type="Pfam" id="PF01564">
    <property type="entry name" value="Spermine_synth"/>
    <property type="match status" value="1"/>
</dbReference>
<dbReference type="InterPro" id="IPR030374">
    <property type="entry name" value="PABS"/>
</dbReference>
<dbReference type="CDD" id="cd02440">
    <property type="entry name" value="AdoMet_MTases"/>
    <property type="match status" value="1"/>
</dbReference>
<reference evidence="7 8" key="1">
    <citation type="submission" date="2005-10" db="EMBL/GenBank/DDBJ databases">
        <title>Complete sequence of Geobacter metallireducens GS-15.</title>
        <authorList>
            <consortium name="US DOE Joint Genome Institute"/>
            <person name="Copeland A."/>
            <person name="Lucas S."/>
            <person name="Lapidus A."/>
            <person name="Barry K."/>
            <person name="Detter J.C."/>
            <person name="Glavina T."/>
            <person name="Hammon N."/>
            <person name="Israni S."/>
            <person name="Pitluck S."/>
            <person name="Di Bartolo G."/>
            <person name="Chain P."/>
            <person name="Schmutz J."/>
            <person name="Larimer F."/>
            <person name="Land M."/>
            <person name="Kyrpides N."/>
            <person name="Ivanova N."/>
            <person name="Richardson P."/>
        </authorList>
    </citation>
    <scope>NUCLEOTIDE SEQUENCE [LARGE SCALE GENOMIC DNA]</scope>
    <source>
        <strain evidence="8">ATCC 53774 / DSM 7210 / GS-15</strain>
    </source>
</reference>
<dbReference type="eggNOG" id="COG4262">
    <property type="taxonomic scope" value="Bacteria"/>
</dbReference>
<evidence type="ECO:0000259" key="6">
    <source>
        <dbReference type="PROSITE" id="PS51006"/>
    </source>
</evidence>
<keyword evidence="5" id="KW-0472">Membrane</keyword>
<feature type="transmembrane region" description="Helical" evidence="5">
    <location>
        <begin position="334"/>
        <end position="355"/>
    </location>
</feature>
<proteinExistence type="inferred from homology"/>
<feature type="transmembrane region" description="Helical" evidence="5">
    <location>
        <begin position="306"/>
        <end position="328"/>
    </location>
</feature>
<dbReference type="AlphaFoldDB" id="Q39Y48"/>
<evidence type="ECO:0000256" key="2">
    <source>
        <dbReference type="ARBA" id="ARBA00022679"/>
    </source>
</evidence>
<dbReference type="GO" id="GO:0006596">
    <property type="term" value="P:polyamine biosynthetic process"/>
    <property type="evidence" value="ECO:0007669"/>
    <property type="project" value="UniProtKB-UniRule"/>
</dbReference>
<feature type="transmembrane region" description="Helical" evidence="5">
    <location>
        <begin position="396"/>
        <end position="418"/>
    </location>
</feature>
<evidence type="ECO:0000313" key="8">
    <source>
        <dbReference type="Proteomes" id="UP000007073"/>
    </source>
</evidence>
<keyword evidence="5" id="KW-0812">Transmembrane</keyword>
<name>Q39Y48_GEOMG</name>
<dbReference type="PROSITE" id="PS51006">
    <property type="entry name" value="PABS_2"/>
    <property type="match status" value="1"/>
</dbReference>
<evidence type="ECO:0000256" key="3">
    <source>
        <dbReference type="ARBA" id="ARBA00023115"/>
    </source>
</evidence>